<dbReference type="GeneID" id="84023418"/>
<dbReference type="RefSeq" id="WP_102726895.1">
    <property type="nucleotide sequence ID" value="NZ_CP072027.1"/>
</dbReference>
<organism evidence="1 2">
    <name type="scientific">Akkermansia massiliensis</name>
    <dbReference type="NCBI Taxonomy" id="2927224"/>
    <lineage>
        <taxon>Bacteria</taxon>
        <taxon>Pseudomonadati</taxon>
        <taxon>Verrucomicrobiota</taxon>
        <taxon>Verrucomicrobiia</taxon>
        <taxon>Verrucomicrobiales</taxon>
        <taxon>Akkermansiaceae</taxon>
        <taxon>Akkermansia</taxon>
    </lineage>
</organism>
<reference evidence="1 2" key="1">
    <citation type="submission" date="2022-03" db="EMBL/GenBank/DDBJ databases">
        <title>Taxonomic description of new species and reclassification of some bacterial strains.</title>
        <authorList>
            <person name="Ndongo S."/>
        </authorList>
    </citation>
    <scope>NUCLEOTIDE SEQUENCE [LARGE SCALE GENOMIC DNA]</scope>
    <source>
        <strain evidence="1 2">Marseille-P6666</strain>
    </source>
</reference>
<comment type="caution">
    <text evidence="1">The sequence shown here is derived from an EMBL/GenBank/DDBJ whole genome shotgun (WGS) entry which is preliminary data.</text>
</comment>
<evidence type="ECO:0000313" key="1">
    <source>
        <dbReference type="EMBL" id="MCL6656886.1"/>
    </source>
</evidence>
<name>A0ABT0R7K8_9BACT</name>
<protein>
    <submittedName>
        <fullName evidence="1">DUF935 domain-containing protein</fullName>
    </submittedName>
</protein>
<dbReference type="InterPro" id="IPR009279">
    <property type="entry name" value="Portal_Mu"/>
</dbReference>
<proteinExistence type="predicted"/>
<accession>A0ABT0R7K8</accession>
<keyword evidence="2" id="KW-1185">Reference proteome</keyword>
<dbReference type="EMBL" id="JAMGSI010000001">
    <property type="protein sequence ID" value="MCL6656886.1"/>
    <property type="molecule type" value="Genomic_DNA"/>
</dbReference>
<dbReference type="Pfam" id="PF06074">
    <property type="entry name" value="Portal_Mu"/>
    <property type="match status" value="1"/>
</dbReference>
<evidence type="ECO:0000313" key="2">
    <source>
        <dbReference type="Proteomes" id="UP001202031"/>
    </source>
</evidence>
<sequence>MTITLKKNIASAAHRGPSSASLPPAAGSMTVKQILAAKNARQASDLQRILIPPARPRWMMPDLAWVTPDYIARVLDASLNGDCPEEEHALYDLMCRTWPRLVKNVTELKNAVCGLQWNVQDEEGREEMKHLAERTRDGMKGNYRENGQGWRGTVNGLLDGWFCGVTVWEIDWEVRGCVHMPQAWLPRQTRKVHPRWYGWDVESGLFGMRSPGSDTLGDFLPSKFLVAVNNVSFGHPSGGALLRSLAWYWCAANFSADWLLNFAQIFGQPIRWATYDKSDPELKDIMESMLENMGAAAWAAAPTGSTLELKEPSNKGSDNPQNQMIDMADTACDLLILGQTLTSSPGEAGSRALGEVHYNVRSDIIDAAADWVAEVMNEQLLTAVFDFNGPAGNEDSSLPYFAPTSKEVKDRNAAVDRIGKILDKGIPLSKSYVYETIEAPMPGDDEELFESQGDDKVYPKALALTSMVSNGLPVSQAWAYSYMGFPAPAAGEAVITPPASGIGNPALMAKALDGMPSAAREYYLGELNKAAASL</sequence>
<dbReference type="Proteomes" id="UP001202031">
    <property type="component" value="Unassembled WGS sequence"/>
</dbReference>
<gene>
    <name evidence="1" type="ORF">M8N44_06075</name>
</gene>